<dbReference type="KEGG" id="bsan:CHH28_18460"/>
<gene>
    <name evidence="1" type="ORF">CHH28_18460</name>
</gene>
<reference evidence="1 2" key="1">
    <citation type="submission" date="2017-07" db="EMBL/GenBank/DDBJ databases">
        <title>Annotated genome sequence of Bacterioplanes sanyensis isolated from Red Sea.</title>
        <authorList>
            <person name="Rehman Z.U."/>
        </authorList>
    </citation>
    <scope>NUCLEOTIDE SEQUENCE [LARGE SCALE GENOMIC DNA]</scope>
    <source>
        <strain evidence="1 2">NV9</strain>
    </source>
</reference>
<dbReference type="Proteomes" id="UP000202440">
    <property type="component" value="Chromosome"/>
</dbReference>
<dbReference type="Pfam" id="PF12843">
    <property type="entry name" value="QSregVF_b"/>
    <property type="match status" value="1"/>
</dbReference>
<sequence>MWKNEDLIHLVTTPMPFGKYQGRVLIDLPEAYLLWMQQRGWPNGTLGQWLALALEIKINGLESLLEPLRQHKPIHRTHTSGEYH</sequence>
<dbReference type="InterPro" id="IPR024530">
    <property type="entry name" value="QSregVF_b"/>
</dbReference>
<evidence type="ECO:0008006" key="3">
    <source>
        <dbReference type="Google" id="ProtNLM"/>
    </source>
</evidence>
<dbReference type="AlphaFoldDB" id="A0A222FNC8"/>
<evidence type="ECO:0000313" key="2">
    <source>
        <dbReference type="Proteomes" id="UP000202440"/>
    </source>
</evidence>
<name>A0A222FNC8_9GAMM</name>
<protein>
    <recommendedName>
        <fullName evidence="3">Cytoplasmic protein</fullName>
    </recommendedName>
</protein>
<organism evidence="1 2">
    <name type="scientific">Bacterioplanes sanyensis</name>
    <dbReference type="NCBI Taxonomy" id="1249553"/>
    <lineage>
        <taxon>Bacteria</taxon>
        <taxon>Pseudomonadati</taxon>
        <taxon>Pseudomonadota</taxon>
        <taxon>Gammaproteobacteria</taxon>
        <taxon>Oceanospirillales</taxon>
        <taxon>Oceanospirillaceae</taxon>
        <taxon>Bacterioplanes</taxon>
    </lineage>
</organism>
<dbReference type="OrthoDB" id="9807855at2"/>
<dbReference type="RefSeq" id="WP_094061690.1">
    <property type="nucleotide sequence ID" value="NZ_CP022530.1"/>
</dbReference>
<keyword evidence="2" id="KW-1185">Reference proteome</keyword>
<evidence type="ECO:0000313" key="1">
    <source>
        <dbReference type="EMBL" id="ASP40528.1"/>
    </source>
</evidence>
<dbReference type="EMBL" id="CP022530">
    <property type="protein sequence ID" value="ASP40528.1"/>
    <property type="molecule type" value="Genomic_DNA"/>
</dbReference>
<proteinExistence type="predicted"/>
<accession>A0A222FNC8</accession>